<keyword evidence="4" id="KW-0812">Transmembrane</keyword>
<dbReference type="PANTHER" id="PTHR43280:SF29">
    <property type="entry name" value="ARAC-FAMILY TRANSCRIPTIONAL REGULATOR"/>
    <property type="match status" value="1"/>
</dbReference>
<dbReference type="EMBL" id="FOIR01000001">
    <property type="protein sequence ID" value="SEW08817.1"/>
    <property type="molecule type" value="Genomic_DNA"/>
</dbReference>
<evidence type="ECO:0000313" key="7">
    <source>
        <dbReference type="Proteomes" id="UP000199437"/>
    </source>
</evidence>
<dbReference type="Proteomes" id="UP000199437">
    <property type="component" value="Unassembled WGS sequence"/>
</dbReference>
<dbReference type="RefSeq" id="WP_090258060.1">
    <property type="nucleotide sequence ID" value="NZ_FOIR01000001.1"/>
</dbReference>
<dbReference type="InterPro" id="IPR018060">
    <property type="entry name" value="HTH_AraC"/>
</dbReference>
<organism evidence="6 7">
    <name type="scientific">Roseivirga pacifica</name>
    <dbReference type="NCBI Taxonomy" id="1267423"/>
    <lineage>
        <taxon>Bacteria</taxon>
        <taxon>Pseudomonadati</taxon>
        <taxon>Bacteroidota</taxon>
        <taxon>Cytophagia</taxon>
        <taxon>Cytophagales</taxon>
        <taxon>Roseivirgaceae</taxon>
        <taxon>Roseivirga</taxon>
    </lineage>
</organism>
<feature type="transmembrane region" description="Helical" evidence="4">
    <location>
        <begin position="181"/>
        <end position="201"/>
    </location>
</feature>
<keyword evidence="4" id="KW-0472">Membrane</keyword>
<evidence type="ECO:0000256" key="2">
    <source>
        <dbReference type="ARBA" id="ARBA00023125"/>
    </source>
</evidence>
<dbReference type="AlphaFoldDB" id="A0A1I0P397"/>
<sequence>MNEVSLIGLFGALAGVGVVAALLMFGFFFFVKGKEDAKMKVVGLIFLAISLRLAKSIFYFLFEGIAPIGLALGFFGLASIGPLAYLLFAKGENLKNWRFVPHSLLPIGGAIVCFFVSPSPWETVLYKFATGLLALYLVGAWMAFSKQVKADKITGVWYQRLLIALALVWSCFVYQHLSGDMLAYALGAFFCAIVVYWFFFLSLRTPVAMGRTLKINLPDEKVELVQQAFESVGVYKRPGITINELSRDLEIPAYVVSKAVKELYGKSFPETVNHFRIKEVKRALVDPANSNLKIESLAYDVGFSTPSSFYYAFKKHTGVTPTGFQKLYELQSA</sequence>
<keyword evidence="3" id="KW-0804">Transcription</keyword>
<dbReference type="Gene3D" id="1.10.10.60">
    <property type="entry name" value="Homeodomain-like"/>
    <property type="match status" value="1"/>
</dbReference>
<keyword evidence="2" id="KW-0238">DNA-binding</keyword>
<reference evidence="7" key="1">
    <citation type="submission" date="2016-10" db="EMBL/GenBank/DDBJ databases">
        <authorList>
            <person name="Varghese N."/>
            <person name="Submissions S."/>
        </authorList>
    </citation>
    <scope>NUCLEOTIDE SEQUENCE [LARGE SCALE GENOMIC DNA]</scope>
    <source>
        <strain evidence="7">CGMCC 1.12402</strain>
    </source>
</reference>
<feature type="transmembrane region" description="Helical" evidence="4">
    <location>
        <begin position="6"/>
        <end position="29"/>
    </location>
</feature>
<dbReference type="GO" id="GO:0003700">
    <property type="term" value="F:DNA-binding transcription factor activity"/>
    <property type="evidence" value="ECO:0007669"/>
    <property type="project" value="InterPro"/>
</dbReference>
<dbReference type="SMART" id="SM00342">
    <property type="entry name" value="HTH_ARAC"/>
    <property type="match status" value="1"/>
</dbReference>
<evidence type="ECO:0000313" key="6">
    <source>
        <dbReference type="EMBL" id="SEW08817.1"/>
    </source>
</evidence>
<feature type="transmembrane region" description="Helical" evidence="4">
    <location>
        <begin position="41"/>
        <end position="62"/>
    </location>
</feature>
<dbReference type="PANTHER" id="PTHR43280">
    <property type="entry name" value="ARAC-FAMILY TRANSCRIPTIONAL REGULATOR"/>
    <property type="match status" value="1"/>
</dbReference>
<dbReference type="OrthoDB" id="5492415at2"/>
<dbReference type="InterPro" id="IPR009057">
    <property type="entry name" value="Homeodomain-like_sf"/>
</dbReference>
<dbReference type="GeneID" id="99986415"/>
<feature type="transmembrane region" description="Helical" evidence="4">
    <location>
        <begin position="68"/>
        <end position="87"/>
    </location>
</feature>
<feature type="transmembrane region" description="Helical" evidence="4">
    <location>
        <begin position="99"/>
        <end position="118"/>
    </location>
</feature>
<feature type="transmembrane region" description="Helical" evidence="4">
    <location>
        <begin position="156"/>
        <end position="175"/>
    </location>
</feature>
<evidence type="ECO:0000259" key="5">
    <source>
        <dbReference type="PROSITE" id="PS01124"/>
    </source>
</evidence>
<keyword evidence="1" id="KW-0805">Transcription regulation</keyword>
<dbReference type="GO" id="GO:0043565">
    <property type="term" value="F:sequence-specific DNA binding"/>
    <property type="evidence" value="ECO:0007669"/>
    <property type="project" value="InterPro"/>
</dbReference>
<dbReference type="PROSITE" id="PS00041">
    <property type="entry name" value="HTH_ARAC_FAMILY_1"/>
    <property type="match status" value="1"/>
</dbReference>
<dbReference type="PROSITE" id="PS01124">
    <property type="entry name" value="HTH_ARAC_FAMILY_2"/>
    <property type="match status" value="1"/>
</dbReference>
<evidence type="ECO:0000256" key="3">
    <source>
        <dbReference type="ARBA" id="ARBA00023163"/>
    </source>
</evidence>
<feature type="transmembrane region" description="Helical" evidence="4">
    <location>
        <begin position="124"/>
        <end position="144"/>
    </location>
</feature>
<gene>
    <name evidence="6" type="ORF">SAMN05216290_1692</name>
</gene>
<dbReference type="Pfam" id="PF12833">
    <property type="entry name" value="HTH_18"/>
    <property type="match status" value="1"/>
</dbReference>
<keyword evidence="7" id="KW-1185">Reference proteome</keyword>
<name>A0A1I0P397_9BACT</name>
<dbReference type="InterPro" id="IPR018062">
    <property type="entry name" value="HTH_AraC-typ_CS"/>
</dbReference>
<proteinExistence type="predicted"/>
<keyword evidence="4" id="KW-1133">Transmembrane helix</keyword>
<dbReference type="SUPFAM" id="SSF46689">
    <property type="entry name" value="Homeodomain-like"/>
    <property type="match status" value="1"/>
</dbReference>
<evidence type="ECO:0000256" key="4">
    <source>
        <dbReference type="SAM" id="Phobius"/>
    </source>
</evidence>
<dbReference type="STRING" id="1267423.SAMN05216290_1692"/>
<feature type="domain" description="HTH araC/xylS-type" evidence="5">
    <location>
        <begin position="219"/>
        <end position="327"/>
    </location>
</feature>
<accession>A0A1I0P397</accession>
<protein>
    <submittedName>
        <fullName evidence="6">Helix-turn-helix domain-containing protein</fullName>
    </submittedName>
</protein>
<evidence type="ECO:0000256" key="1">
    <source>
        <dbReference type="ARBA" id="ARBA00023015"/>
    </source>
</evidence>